<sequence length="41" mass="4519">MRQSKFSESQIVAILKEGEAGYAAWLHKNHYDLNLIVGGGS</sequence>
<evidence type="ECO:0000313" key="1">
    <source>
        <dbReference type="EMBL" id="MCY4747098.1"/>
    </source>
</evidence>
<keyword evidence="2" id="KW-1185">Reference proteome</keyword>
<reference evidence="1" key="1">
    <citation type="submission" date="2022-08" db="EMBL/GenBank/DDBJ databases">
        <title>Genome sequencing of Pelomonas sp. UHG3.</title>
        <authorList>
            <person name="So Y."/>
        </authorList>
    </citation>
    <scope>NUCLEOTIDE SEQUENCE</scope>
    <source>
        <strain evidence="1">UHG3</strain>
    </source>
</reference>
<dbReference type="Proteomes" id="UP001076464">
    <property type="component" value="Unassembled WGS sequence"/>
</dbReference>
<gene>
    <name evidence="1" type="ORF">NYO99_19145</name>
</gene>
<comment type="caution">
    <text evidence="1">The sequence shown here is derived from an EMBL/GenBank/DDBJ whole genome shotgun (WGS) entry which is preliminary data.</text>
</comment>
<dbReference type="EMBL" id="JAPPUY010000005">
    <property type="protein sequence ID" value="MCY4747098.1"/>
    <property type="molecule type" value="Genomic_DNA"/>
</dbReference>
<name>A0ACC6CF63_9BURK</name>
<evidence type="ECO:0000313" key="2">
    <source>
        <dbReference type="Proteomes" id="UP001076464"/>
    </source>
</evidence>
<protein>
    <submittedName>
        <fullName evidence="1">Uncharacterized protein</fullName>
    </submittedName>
</protein>
<organism evidence="1 2">
    <name type="scientific">Roseateles hydrophilus</name>
    <dbReference type="NCBI Taxonomy" id="2975054"/>
    <lineage>
        <taxon>Bacteria</taxon>
        <taxon>Pseudomonadati</taxon>
        <taxon>Pseudomonadota</taxon>
        <taxon>Betaproteobacteria</taxon>
        <taxon>Burkholderiales</taxon>
        <taxon>Sphaerotilaceae</taxon>
        <taxon>Roseateles</taxon>
    </lineage>
</organism>
<proteinExistence type="predicted"/>
<accession>A0ACC6CF63</accession>